<reference evidence="8" key="1">
    <citation type="journal article" date="2019" name="Plant J.">
        <title>Chlorella vulgaris genome assembly and annotation reveals the molecular basis for metabolic acclimation to high light conditions.</title>
        <authorList>
            <person name="Cecchin M."/>
            <person name="Marcolungo L."/>
            <person name="Rossato M."/>
            <person name="Girolomoni L."/>
            <person name="Cosentino E."/>
            <person name="Cuine S."/>
            <person name="Li-Beisson Y."/>
            <person name="Delledonne M."/>
            <person name="Ballottari M."/>
        </authorList>
    </citation>
    <scope>NUCLEOTIDE SEQUENCE</scope>
    <source>
        <strain evidence="8">211/11P</strain>
    </source>
</reference>
<dbReference type="GO" id="GO:0017183">
    <property type="term" value="P:protein histidyl modification to diphthamide"/>
    <property type="evidence" value="ECO:0007669"/>
    <property type="project" value="InterPro"/>
</dbReference>
<dbReference type="InterPro" id="IPR016435">
    <property type="entry name" value="DPH1/DPH2"/>
</dbReference>
<dbReference type="Gene3D" id="3.40.50.11860">
    <property type="entry name" value="Diphthamide synthesis DPH1/DPH2 domain 3"/>
    <property type="match status" value="1"/>
</dbReference>
<keyword evidence="9" id="KW-1185">Reference proteome</keyword>
<comment type="pathway">
    <text evidence="2">Protein modification; peptidyl-diphthamide biosynthesis.</text>
</comment>
<dbReference type="SFLD" id="SFLDS00032">
    <property type="entry name" value="Radical_SAM_3-amino-3-carboxyp"/>
    <property type="match status" value="1"/>
</dbReference>
<evidence type="ECO:0000256" key="2">
    <source>
        <dbReference type="ARBA" id="ARBA00005156"/>
    </source>
</evidence>
<accession>A0A9D4TNU5</accession>
<proteinExistence type="inferred from homology"/>
<feature type="region of interest" description="Disordered" evidence="7">
    <location>
        <begin position="500"/>
        <end position="540"/>
    </location>
</feature>
<keyword evidence="6" id="KW-0411">Iron-sulfur</keyword>
<evidence type="ECO:0000256" key="7">
    <source>
        <dbReference type="SAM" id="MobiDB-lite"/>
    </source>
</evidence>
<comment type="similarity">
    <text evidence="3">Belongs to the DPH1/DPH2 family. DPH2 subfamily.</text>
</comment>
<comment type="cofactor">
    <cofactor evidence="1">
        <name>[4Fe-4S] cluster</name>
        <dbReference type="ChEBI" id="CHEBI:49883"/>
    </cofactor>
</comment>
<dbReference type="Proteomes" id="UP001055712">
    <property type="component" value="Unassembled WGS sequence"/>
</dbReference>
<comment type="caution">
    <text evidence="8">The sequence shown here is derived from an EMBL/GenBank/DDBJ whole genome shotgun (WGS) entry which is preliminary data.</text>
</comment>
<dbReference type="GO" id="GO:0090560">
    <property type="term" value="F:2-(3-amino-3-carboxypropyl)histidine synthase activity"/>
    <property type="evidence" value="ECO:0007669"/>
    <property type="project" value="InterPro"/>
</dbReference>
<evidence type="ECO:0000256" key="5">
    <source>
        <dbReference type="ARBA" id="ARBA00023004"/>
    </source>
</evidence>
<dbReference type="InterPro" id="IPR042263">
    <property type="entry name" value="DPH1/DPH2_1"/>
</dbReference>
<evidence type="ECO:0000313" key="8">
    <source>
        <dbReference type="EMBL" id="KAI3430610.1"/>
    </source>
</evidence>
<keyword evidence="4" id="KW-0479">Metal-binding</keyword>
<dbReference type="PANTHER" id="PTHR10762">
    <property type="entry name" value="DIPHTHAMIDE BIOSYNTHESIS PROTEIN"/>
    <property type="match status" value="1"/>
</dbReference>
<evidence type="ECO:0000313" key="9">
    <source>
        <dbReference type="Proteomes" id="UP001055712"/>
    </source>
</evidence>
<dbReference type="AlphaFoldDB" id="A0A9D4TNU5"/>
<protein>
    <recommendedName>
        <fullName evidence="10">Diphthamide biosynthesis protein 2</fullName>
    </recommendedName>
</protein>
<dbReference type="EMBL" id="SIDB01000007">
    <property type="protein sequence ID" value="KAI3430610.1"/>
    <property type="molecule type" value="Genomic_DNA"/>
</dbReference>
<keyword evidence="5" id="KW-0408">Iron</keyword>
<dbReference type="OrthoDB" id="449241at2759"/>
<evidence type="ECO:0000256" key="1">
    <source>
        <dbReference type="ARBA" id="ARBA00001966"/>
    </source>
</evidence>
<dbReference type="PANTHER" id="PTHR10762:SF2">
    <property type="entry name" value="2-(3-AMINO-3-CARBOXYPROPYL)HISTIDINE SYNTHASE SUBUNIT 2"/>
    <property type="match status" value="1"/>
</dbReference>
<name>A0A9D4TNU5_CHLVU</name>
<dbReference type="GO" id="GO:0046872">
    <property type="term" value="F:metal ion binding"/>
    <property type="evidence" value="ECO:0007669"/>
    <property type="project" value="UniProtKB-KW"/>
</dbReference>
<evidence type="ECO:0000256" key="4">
    <source>
        <dbReference type="ARBA" id="ARBA00022723"/>
    </source>
</evidence>
<dbReference type="FunFam" id="3.40.50.11860:FF:000001">
    <property type="entry name" value="2-(3-amino-3-carboxypropyl)histidine synthase subunit 2"/>
    <property type="match status" value="1"/>
</dbReference>
<dbReference type="Gene3D" id="3.40.50.11840">
    <property type="entry name" value="Diphthamide synthesis DPH1/DPH2 domain 1"/>
    <property type="match status" value="1"/>
</dbReference>
<organism evidence="8 9">
    <name type="scientific">Chlorella vulgaris</name>
    <name type="common">Green alga</name>
    <dbReference type="NCBI Taxonomy" id="3077"/>
    <lineage>
        <taxon>Eukaryota</taxon>
        <taxon>Viridiplantae</taxon>
        <taxon>Chlorophyta</taxon>
        <taxon>core chlorophytes</taxon>
        <taxon>Trebouxiophyceae</taxon>
        <taxon>Chlorellales</taxon>
        <taxon>Chlorellaceae</taxon>
        <taxon>Chlorella clade</taxon>
        <taxon>Chlorella</taxon>
    </lineage>
</organism>
<dbReference type="GO" id="GO:0051536">
    <property type="term" value="F:iron-sulfur cluster binding"/>
    <property type="evidence" value="ECO:0007669"/>
    <property type="project" value="UniProtKB-KW"/>
</dbReference>
<evidence type="ECO:0008006" key="10">
    <source>
        <dbReference type="Google" id="ProtNLM"/>
    </source>
</evidence>
<gene>
    <name evidence="8" type="ORF">D9Q98_005202</name>
</gene>
<feature type="region of interest" description="Disordered" evidence="7">
    <location>
        <begin position="244"/>
        <end position="283"/>
    </location>
</feature>
<sequence>MDEQQWRVQDTVDYVCSRNFRIVTLQFPDEYLKHAAGVCKAITAACEARGHAVKAYILADTTYNSLSVDEVAAAHIGAECVVHYGRASLTKLSRLPAFFVFPQQQLDVQAAAACLAGSSVLADSGSSSSRSPVLLFLDQPLLRHLEEFKAALMQLVGQQQGAAAAARLVIPSVPSQHMEPQQQCQQAGVQPAAARGCCGTGTDCSSSDAQQQKQPAAASETACAGNAQLPRSCQGGACCSGGDTQGSQGGSSQASRPAALPTAVTAVAAGQQSPPSSSGGCGTPPGLHSLAGYQWHLPPGVEPRDCGLVWVGATDAPALLQLQLTYNSCPWAVLDPALLPPIAATAPPADLSATATACGALREGLPLDISRALRRRYFLVQKARDARIVGILVGTLGAAGYVQAVSALQAAARAAGKKTYTLLMGKPSPAKLANFPEIEVFVLVADPQGQILDSKEYLAPIITPHEAHLAFSQPDNEGEWDQAQYRLDFEGVLHSAQQELAAGGGSGRPHKQQQGPRFSLVAGGHYTHSDGGSGASSDGEDEAVRLHTAAADPGTALALHAQQALQVSEAPAGRSDLVDPRSAADYLLHKRSWQGVEAPLVGAAPKAVEQAVEGRCGRAAGYVDEPGRGDAKS</sequence>
<dbReference type="Pfam" id="PF01866">
    <property type="entry name" value="Diphthamide_syn"/>
    <property type="match status" value="2"/>
</dbReference>
<evidence type="ECO:0000256" key="6">
    <source>
        <dbReference type="ARBA" id="ARBA00023014"/>
    </source>
</evidence>
<dbReference type="NCBIfam" id="TIGR00322">
    <property type="entry name" value="diphth2_R"/>
    <property type="match status" value="2"/>
</dbReference>
<dbReference type="InterPro" id="IPR042265">
    <property type="entry name" value="DPH1/DPH2_3"/>
</dbReference>
<feature type="compositionally biased region" description="Low complexity" evidence="7">
    <location>
        <begin position="250"/>
        <end position="278"/>
    </location>
</feature>
<reference evidence="8" key="2">
    <citation type="submission" date="2020-11" db="EMBL/GenBank/DDBJ databases">
        <authorList>
            <person name="Cecchin M."/>
            <person name="Marcolungo L."/>
            <person name="Rossato M."/>
            <person name="Girolomoni L."/>
            <person name="Cosentino E."/>
            <person name="Cuine S."/>
            <person name="Li-Beisson Y."/>
            <person name="Delledonne M."/>
            <person name="Ballottari M."/>
        </authorList>
    </citation>
    <scope>NUCLEOTIDE SEQUENCE</scope>
    <source>
        <strain evidence="8">211/11P</strain>
        <tissue evidence="8">Whole cell</tissue>
    </source>
</reference>
<evidence type="ECO:0000256" key="3">
    <source>
        <dbReference type="ARBA" id="ARBA00006179"/>
    </source>
</evidence>